<evidence type="ECO:0000313" key="1">
    <source>
        <dbReference type="EMBL" id="EMB15911.1"/>
    </source>
</evidence>
<comment type="caution">
    <text evidence="1">The sequence shown here is derived from an EMBL/GenBank/DDBJ whole genome shotgun (WGS) entry which is preliminary data.</text>
</comment>
<sequence length="44" mass="4755">MDDGIVQSTQSVPELSITILGNEETTFVSAARWSDILPNHGNPN</sequence>
<dbReference type="EMBL" id="ANMO01000151">
    <property type="protein sequence ID" value="EMB15911.1"/>
    <property type="molecule type" value="Genomic_DNA"/>
</dbReference>
<organism evidence="1 2">
    <name type="scientific">Rhodopirellula europaea 6C</name>
    <dbReference type="NCBI Taxonomy" id="1263867"/>
    <lineage>
        <taxon>Bacteria</taxon>
        <taxon>Pseudomonadati</taxon>
        <taxon>Planctomycetota</taxon>
        <taxon>Planctomycetia</taxon>
        <taxon>Pirellulales</taxon>
        <taxon>Pirellulaceae</taxon>
        <taxon>Rhodopirellula</taxon>
    </lineage>
</organism>
<proteinExistence type="predicted"/>
<protein>
    <submittedName>
        <fullName evidence="1">Uncharacterized protein</fullName>
    </submittedName>
</protein>
<reference evidence="1" key="1">
    <citation type="submission" date="2012-11" db="EMBL/GenBank/DDBJ databases">
        <title>Permanent draft genomes of Rhodopirellula europaea strain SH398 and 6C.</title>
        <authorList>
            <person name="Richter M."/>
            <person name="Richter-Heitmann T."/>
            <person name="Frank C."/>
            <person name="Harder J."/>
            <person name="Glockner F.O."/>
        </authorList>
    </citation>
    <scope>NUCLEOTIDE SEQUENCE</scope>
    <source>
        <strain evidence="1">6C</strain>
    </source>
</reference>
<dbReference type="Proteomes" id="UP000011529">
    <property type="component" value="Unassembled WGS sequence"/>
</dbReference>
<keyword evidence="2" id="KW-1185">Reference proteome</keyword>
<dbReference type="AlphaFoldDB" id="M2A615"/>
<evidence type="ECO:0000313" key="2">
    <source>
        <dbReference type="Proteomes" id="UP000011529"/>
    </source>
</evidence>
<name>M2A615_9BACT</name>
<accession>M2A615</accession>
<reference evidence="1" key="2">
    <citation type="journal article" date="2013" name="Mar. Genomics">
        <title>Expression of sulfatases in Rhodopirellula baltica and the diversity of sulfatases in the genus Rhodopirellula.</title>
        <authorList>
            <person name="Wegner C.E."/>
            <person name="Richter-Heitmann T."/>
            <person name="Klindworth A."/>
            <person name="Klockow C."/>
            <person name="Richter M."/>
            <person name="Achstetter T."/>
            <person name="Glockner F.O."/>
            <person name="Harder J."/>
        </authorList>
    </citation>
    <scope>NUCLEOTIDE SEQUENCE [LARGE SCALE GENOMIC DNA]</scope>
    <source>
        <strain evidence="1">6C</strain>
    </source>
</reference>
<gene>
    <name evidence="1" type="ORF">RE6C_03338</name>
</gene>